<protein>
    <submittedName>
        <fullName evidence="1">Uncharacterized protein</fullName>
    </submittedName>
</protein>
<keyword evidence="2" id="KW-1185">Reference proteome</keyword>
<dbReference type="Proteomes" id="UP000078492">
    <property type="component" value="Unassembled WGS sequence"/>
</dbReference>
<reference evidence="1 2" key="1">
    <citation type="submission" date="2015-09" db="EMBL/GenBank/DDBJ databases">
        <title>Trachymyrmex cornetzi WGS genome.</title>
        <authorList>
            <person name="Nygaard S."/>
            <person name="Hu H."/>
            <person name="Boomsma J."/>
            <person name="Zhang G."/>
        </authorList>
    </citation>
    <scope>NUCLEOTIDE SEQUENCE [LARGE SCALE GENOMIC DNA]</scope>
    <source>
        <strain evidence="1">Tcor2-1</strain>
        <tissue evidence="1">Whole body</tissue>
    </source>
</reference>
<name>A0A195D7L6_9HYME</name>
<dbReference type="EMBL" id="KQ981153">
    <property type="protein sequence ID" value="KYN08858.1"/>
    <property type="molecule type" value="Genomic_DNA"/>
</dbReference>
<organism evidence="1 2">
    <name type="scientific">Trachymyrmex cornetzi</name>
    <dbReference type="NCBI Taxonomy" id="471704"/>
    <lineage>
        <taxon>Eukaryota</taxon>
        <taxon>Metazoa</taxon>
        <taxon>Ecdysozoa</taxon>
        <taxon>Arthropoda</taxon>
        <taxon>Hexapoda</taxon>
        <taxon>Insecta</taxon>
        <taxon>Pterygota</taxon>
        <taxon>Neoptera</taxon>
        <taxon>Endopterygota</taxon>
        <taxon>Hymenoptera</taxon>
        <taxon>Apocrita</taxon>
        <taxon>Aculeata</taxon>
        <taxon>Formicoidea</taxon>
        <taxon>Formicidae</taxon>
        <taxon>Myrmicinae</taxon>
        <taxon>Trachymyrmex</taxon>
    </lineage>
</organism>
<gene>
    <name evidence="1" type="ORF">ALC57_18823</name>
</gene>
<proteinExistence type="predicted"/>
<evidence type="ECO:0000313" key="1">
    <source>
        <dbReference type="EMBL" id="KYN08858.1"/>
    </source>
</evidence>
<evidence type="ECO:0000313" key="2">
    <source>
        <dbReference type="Proteomes" id="UP000078492"/>
    </source>
</evidence>
<feature type="non-terminal residue" evidence="1">
    <location>
        <position position="1"/>
    </location>
</feature>
<accession>A0A195D7L6</accession>
<dbReference type="AlphaFoldDB" id="A0A195D7L6"/>
<sequence>AHAAPKPTLPFEAGECNDHLLDSVSSASTLVSFTRPRCLSSKRKVLHHRRLLILIK</sequence>